<dbReference type="PATRIC" id="fig|1122247.3.peg.4403"/>
<dbReference type="Pfam" id="PF13683">
    <property type="entry name" value="rve_3"/>
    <property type="match status" value="1"/>
</dbReference>
<evidence type="ECO:0000313" key="2">
    <source>
        <dbReference type="EMBL" id="EKF21426.1"/>
    </source>
</evidence>
<dbReference type="eggNOG" id="COG2801">
    <property type="taxonomic scope" value="Bacteria"/>
</dbReference>
<dbReference type="GO" id="GO:0015074">
    <property type="term" value="P:DNA integration"/>
    <property type="evidence" value="ECO:0007669"/>
    <property type="project" value="InterPro"/>
</dbReference>
<gene>
    <name evidence="2" type="ORF">C731_4599</name>
</gene>
<organism evidence="2 3">
    <name type="scientific">Mycolicibacterium hassiacum (strain DSM 44199 / CIP 105218 / JCM 12690 / 3849)</name>
    <name type="common">Mycobacterium hassiacum</name>
    <dbReference type="NCBI Taxonomy" id="1122247"/>
    <lineage>
        <taxon>Bacteria</taxon>
        <taxon>Bacillati</taxon>
        <taxon>Actinomycetota</taxon>
        <taxon>Actinomycetes</taxon>
        <taxon>Mycobacteriales</taxon>
        <taxon>Mycobacteriaceae</taxon>
        <taxon>Mycolicibacterium</taxon>
    </lineage>
</organism>
<protein>
    <submittedName>
        <fullName evidence="2">Integrase core domain protein</fullName>
    </submittedName>
</protein>
<dbReference type="InterPro" id="IPR001584">
    <property type="entry name" value="Integrase_cat-core"/>
</dbReference>
<dbReference type="EMBL" id="AMRA01000142">
    <property type="protein sequence ID" value="EKF21426.1"/>
    <property type="molecule type" value="Genomic_DNA"/>
</dbReference>
<feature type="domain" description="Integrase catalytic" evidence="1">
    <location>
        <begin position="2"/>
        <end position="24"/>
    </location>
</feature>
<sequence length="40" mass="4646">MIIEDWRIDYNANRPHSAHGELTPTEFALQWATTHQPQVA</sequence>
<proteinExistence type="predicted"/>
<comment type="caution">
    <text evidence="2">The sequence shown here is derived from an EMBL/GenBank/DDBJ whole genome shotgun (WGS) entry which is preliminary data.</text>
</comment>
<name>K5BDF1_MYCHD</name>
<accession>K5BDF1</accession>
<reference evidence="2 3" key="1">
    <citation type="journal article" date="2012" name="J. Bacteriol.">
        <title>Genome sequence of Mycobacterium hassiacum DSM 44199, a rare source of heat-stable mycobacterial proteins.</title>
        <authorList>
            <person name="Tiago I."/>
            <person name="Maranha A."/>
            <person name="Mendes V."/>
            <person name="Alarico S."/>
            <person name="Moynihan P.J."/>
            <person name="Clarke A.J."/>
            <person name="Macedo-Ribeiro S."/>
            <person name="Pereira P.J."/>
            <person name="Empadinhas N."/>
        </authorList>
    </citation>
    <scope>NUCLEOTIDE SEQUENCE [LARGE SCALE GENOMIC DNA]</scope>
    <source>
        <strain evidence="3">DSM 44199 / CIP 105218 / JCM 12690 / 3849</strain>
    </source>
</reference>
<evidence type="ECO:0000313" key="3">
    <source>
        <dbReference type="Proteomes" id="UP000006265"/>
    </source>
</evidence>
<dbReference type="AlphaFoldDB" id="K5BDF1"/>
<dbReference type="Proteomes" id="UP000006265">
    <property type="component" value="Unassembled WGS sequence"/>
</dbReference>
<keyword evidence="3" id="KW-1185">Reference proteome</keyword>
<evidence type="ECO:0000259" key="1">
    <source>
        <dbReference type="Pfam" id="PF13683"/>
    </source>
</evidence>